<dbReference type="PROSITE" id="PS51257">
    <property type="entry name" value="PROKAR_LIPOPROTEIN"/>
    <property type="match status" value="1"/>
</dbReference>
<dbReference type="RefSeq" id="WP_160693745.1">
    <property type="nucleotide sequence ID" value="NZ_CP047897.1"/>
</dbReference>
<name>A0A6P1P3B2_9BACT</name>
<accession>A0A6P1P3B2</accession>
<evidence type="ECO:0000313" key="2">
    <source>
        <dbReference type="EMBL" id="QHL88907.1"/>
    </source>
</evidence>
<keyword evidence="3" id="KW-1185">Reference proteome</keyword>
<dbReference type="Proteomes" id="UP000464214">
    <property type="component" value="Chromosome"/>
</dbReference>
<gene>
    <name evidence="2" type="ORF">GU926_16315</name>
</gene>
<protein>
    <recommendedName>
        <fullName evidence="4">DUF4412 domain-containing protein</fullName>
    </recommendedName>
</protein>
<dbReference type="KEGG" id="nib:GU926_16315"/>
<organism evidence="2 3">
    <name type="scientific">Nibribacter ruber</name>
    <dbReference type="NCBI Taxonomy" id="2698458"/>
    <lineage>
        <taxon>Bacteria</taxon>
        <taxon>Pseudomonadati</taxon>
        <taxon>Bacteroidota</taxon>
        <taxon>Cytophagia</taxon>
        <taxon>Cytophagales</taxon>
        <taxon>Hymenobacteraceae</taxon>
        <taxon>Nibribacter</taxon>
    </lineage>
</organism>
<dbReference type="EMBL" id="CP047897">
    <property type="protein sequence ID" value="QHL88907.1"/>
    <property type="molecule type" value="Genomic_DNA"/>
</dbReference>
<feature type="signal peptide" evidence="1">
    <location>
        <begin position="1"/>
        <end position="22"/>
    </location>
</feature>
<dbReference type="AlphaFoldDB" id="A0A6P1P3B2"/>
<proteinExistence type="predicted"/>
<evidence type="ECO:0000313" key="3">
    <source>
        <dbReference type="Proteomes" id="UP000464214"/>
    </source>
</evidence>
<feature type="chain" id="PRO_5027039149" description="DUF4412 domain-containing protein" evidence="1">
    <location>
        <begin position="23"/>
        <end position="240"/>
    </location>
</feature>
<sequence length="240" mass="25757">MKKTFLALSTCLLLASCGTDSATTTTKEDSLAQAAEEAKEEELTPEPDATETETMDDNAIEEVIADEVSAGTSTSASRAPGTENPLFNLSIQKGQAGAVKIGMTIEELQKQYGYNKLKEVELQQEGTTVKAYEVLGERNRTDLRVEQQCKGTACKVWRITVLNPAFKTQNGIGVGSTYKDLKAAMNIKNVAQGEGNFVAISEDNKMSFVLDVSGMPAAEVSKLKVGTVPADTKVTSVMLF</sequence>
<evidence type="ECO:0000256" key="1">
    <source>
        <dbReference type="SAM" id="SignalP"/>
    </source>
</evidence>
<evidence type="ECO:0008006" key="4">
    <source>
        <dbReference type="Google" id="ProtNLM"/>
    </source>
</evidence>
<keyword evidence="1" id="KW-0732">Signal</keyword>
<reference evidence="2 3" key="1">
    <citation type="submission" date="2020-01" db="EMBL/GenBank/DDBJ databases">
        <authorList>
            <person name="Kim M."/>
        </authorList>
    </citation>
    <scope>NUCLEOTIDE SEQUENCE [LARGE SCALE GENOMIC DNA]</scope>
    <source>
        <strain evidence="2 3">BT10</strain>
    </source>
</reference>